<keyword evidence="2" id="KW-1185">Reference proteome</keyword>
<evidence type="ECO:0000313" key="2">
    <source>
        <dbReference type="Proteomes" id="UP001151760"/>
    </source>
</evidence>
<reference evidence="1" key="2">
    <citation type="submission" date="2022-01" db="EMBL/GenBank/DDBJ databases">
        <authorList>
            <person name="Yamashiro T."/>
            <person name="Shiraishi A."/>
            <person name="Satake H."/>
            <person name="Nakayama K."/>
        </authorList>
    </citation>
    <scope>NUCLEOTIDE SEQUENCE</scope>
</reference>
<comment type="caution">
    <text evidence="1">The sequence shown here is derived from an EMBL/GenBank/DDBJ whole genome shotgun (WGS) entry which is preliminary data.</text>
</comment>
<protein>
    <submittedName>
        <fullName evidence="1">Uncharacterized protein</fullName>
    </submittedName>
</protein>
<gene>
    <name evidence="1" type="ORF">Tco_0678098</name>
</gene>
<sequence>MVVCGDVVWCKSLLLVSSSDDKKRGEAGVKSRDGGIVGAMHRVSLSGYHWFVQSIAGGVITGVVRE</sequence>
<evidence type="ECO:0000313" key="1">
    <source>
        <dbReference type="EMBL" id="GJS63534.1"/>
    </source>
</evidence>
<dbReference type="EMBL" id="BQNB010009438">
    <property type="protein sequence ID" value="GJS63534.1"/>
    <property type="molecule type" value="Genomic_DNA"/>
</dbReference>
<organism evidence="1 2">
    <name type="scientific">Tanacetum coccineum</name>
    <dbReference type="NCBI Taxonomy" id="301880"/>
    <lineage>
        <taxon>Eukaryota</taxon>
        <taxon>Viridiplantae</taxon>
        <taxon>Streptophyta</taxon>
        <taxon>Embryophyta</taxon>
        <taxon>Tracheophyta</taxon>
        <taxon>Spermatophyta</taxon>
        <taxon>Magnoliopsida</taxon>
        <taxon>eudicotyledons</taxon>
        <taxon>Gunneridae</taxon>
        <taxon>Pentapetalae</taxon>
        <taxon>asterids</taxon>
        <taxon>campanulids</taxon>
        <taxon>Asterales</taxon>
        <taxon>Asteraceae</taxon>
        <taxon>Asteroideae</taxon>
        <taxon>Anthemideae</taxon>
        <taxon>Anthemidinae</taxon>
        <taxon>Tanacetum</taxon>
    </lineage>
</organism>
<name>A0ABQ4XE48_9ASTR</name>
<dbReference type="Proteomes" id="UP001151760">
    <property type="component" value="Unassembled WGS sequence"/>
</dbReference>
<proteinExistence type="predicted"/>
<reference evidence="1" key="1">
    <citation type="journal article" date="2022" name="Int. J. Mol. Sci.">
        <title>Draft Genome of Tanacetum Coccineum: Genomic Comparison of Closely Related Tanacetum-Family Plants.</title>
        <authorList>
            <person name="Yamashiro T."/>
            <person name="Shiraishi A."/>
            <person name="Nakayama K."/>
            <person name="Satake H."/>
        </authorList>
    </citation>
    <scope>NUCLEOTIDE SEQUENCE</scope>
</reference>
<accession>A0ABQ4XE48</accession>